<proteinExistence type="predicted"/>
<dbReference type="Gene3D" id="3.60.21.10">
    <property type="match status" value="1"/>
</dbReference>
<sequence>MRVLALADAPPAVIPRDVDAILWVGDLEPAWVEPIRDLAVPKLGVHGNHDAPGALADFGVTDVHLRVEPLGPLTVTGFEGCPRYRRDGRYQFTQDEATALAASLPPADVLITHAPPLGVNDEPDDPAHTGFAALDGWVRRHRPRWLLHGHTHPRPFGATRRIGDTTVVHVHGGAIVDFG</sequence>
<dbReference type="InterPro" id="IPR004843">
    <property type="entry name" value="Calcineurin-like_PHP"/>
</dbReference>
<gene>
    <name evidence="2" type="ORF">DSM104329_04836</name>
</gene>
<organism evidence="2 3">
    <name type="scientific">Capillimicrobium parvum</name>
    <dbReference type="NCBI Taxonomy" id="2884022"/>
    <lineage>
        <taxon>Bacteria</taxon>
        <taxon>Bacillati</taxon>
        <taxon>Actinomycetota</taxon>
        <taxon>Thermoleophilia</taxon>
        <taxon>Solirubrobacterales</taxon>
        <taxon>Capillimicrobiaceae</taxon>
        <taxon>Capillimicrobium</taxon>
    </lineage>
</organism>
<dbReference type="Proteomes" id="UP001162834">
    <property type="component" value="Chromosome"/>
</dbReference>
<dbReference type="AlphaFoldDB" id="A0A9E6Y1I2"/>
<feature type="domain" description="Calcineurin-like phosphoesterase" evidence="1">
    <location>
        <begin position="15"/>
        <end position="153"/>
    </location>
</feature>
<dbReference type="EMBL" id="CP087164">
    <property type="protein sequence ID" value="UGS38409.1"/>
    <property type="molecule type" value="Genomic_DNA"/>
</dbReference>
<dbReference type="RefSeq" id="WP_259312431.1">
    <property type="nucleotide sequence ID" value="NZ_CP087164.1"/>
</dbReference>
<name>A0A9E6Y1I2_9ACTN</name>
<keyword evidence="3" id="KW-1185">Reference proteome</keyword>
<dbReference type="KEGG" id="sbae:DSM104329_04836"/>
<protein>
    <recommendedName>
        <fullName evidence="1">Calcineurin-like phosphoesterase domain-containing protein</fullName>
    </recommendedName>
</protein>
<dbReference type="SUPFAM" id="SSF56300">
    <property type="entry name" value="Metallo-dependent phosphatases"/>
    <property type="match status" value="1"/>
</dbReference>
<reference evidence="2" key="1">
    <citation type="journal article" date="2022" name="Int. J. Syst. Evol. Microbiol.">
        <title>Pseudomonas aegrilactucae sp. nov. and Pseudomonas morbosilactucae sp. nov., pathogens causing bacterial rot of lettuce in Japan.</title>
        <authorList>
            <person name="Sawada H."/>
            <person name="Fujikawa T."/>
            <person name="Satou M."/>
        </authorList>
    </citation>
    <scope>NUCLEOTIDE SEQUENCE</scope>
    <source>
        <strain evidence="2">0166_1</strain>
    </source>
</reference>
<dbReference type="Pfam" id="PF00149">
    <property type="entry name" value="Metallophos"/>
    <property type="match status" value="1"/>
</dbReference>
<evidence type="ECO:0000313" key="3">
    <source>
        <dbReference type="Proteomes" id="UP001162834"/>
    </source>
</evidence>
<dbReference type="GO" id="GO:0016787">
    <property type="term" value="F:hydrolase activity"/>
    <property type="evidence" value="ECO:0007669"/>
    <property type="project" value="InterPro"/>
</dbReference>
<dbReference type="InterPro" id="IPR029052">
    <property type="entry name" value="Metallo-depent_PP-like"/>
</dbReference>
<evidence type="ECO:0000259" key="1">
    <source>
        <dbReference type="Pfam" id="PF00149"/>
    </source>
</evidence>
<accession>A0A9E6Y1I2</accession>
<evidence type="ECO:0000313" key="2">
    <source>
        <dbReference type="EMBL" id="UGS38409.1"/>
    </source>
</evidence>